<feature type="compositionally biased region" description="Basic and acidic residues" evidence="9">
    <location>
        <begin position="264"/>
        <end position="273"/>
    </location>
</feature>
<dbReference type="OrthoDB" id="6514969at2759"/>
<keyword evidence="7" id="KW-0472">Membrane</keyword>
<evidence type="ECO:0000256" key="10">
    <source>
        <dbReference type="SAM" id="SignalP"/>
    </source>
</evidence>
<dbReference type="Gene3D" id="1.25.40.20">
    <property type="entry name" value="Ankyrin repeat-containing domain"/>
    <property type="match status" value="6"/>
</dbReference>
<name>T1KBG4_TETUR</name>
<reference evidence="11" key="2">
    <citation type="submission" date="2015-06" db="UniProtKB">
        <authorList>
            <consortium name="EnsemblMetazoa"/>
        </authorList>
    </citation>
    <scope>IDENTIFICATION</scope>
</reference>
<feature type="repeat" description="ANK" evidence="8">
    <location>
        <begin position="738"/>
        <end position="770"/>
    </location>
</feature>
<dbReference type="PROSITE" id="PS50088">
    <property type="entry name" value="ANK_REPEAT"/>
    <property type="match status" value="11"/>
</dbReference>
<feature type="repeat" description="ANK" evidence="8">
    <location>
        <begin position="507"/>
        <end position="539"/>
    </location>
</feature>
<keyword evidence="10" id="KW-0732">Signal</keyword>
<feature type="repeat" description="ANK" evidence="8">
    <location>
        <begin position="441"/>
        <end position="473"/>
    </location>
</feature>
<evidence type="ECO:0000256" key="9">
    <source>
        <dbReference type="SAM" id="MobiDB-lite"/>
    </source>
</evidence>
<feature type="chain" id="PRO_5004581213" evidence="10">
    <location>
        <begin position="36"/>
        <end position="793"/>
    </location>
</feature>
<dbReference type="EnsemblMetazoa" id="tetur08g04000.1">
    <property type="protein sequence ID" value="tetur08g04000.1"/>
    <property type="gene ID" value="tetur08g04000"/>
</dbReference>
<dbReference type="EMBL" id="CAEY01001948">
    <property type="status" value="NOT_ANNOTATED_CDS"/>
    <property type="molecule type" value="Genomic_DNA"/>
</dbReference>
<protein>
    <submittedName>
        <fullName evidence="11">Uncharacterized protein</fullName>
    </submittedName>
</protein>
<keyword evidence="6 8" id="KW-0040">ANK repeat</keyword>
<feature type="repeat" description="ANK" evidence="8">
    <location>
        <begin position="672"/>
        <end position="704"/>
    </location>
</feature>
<feature type="signal peptide" evidence="10">
    <location>
        <begin position="1"/>
        <end position="35"/>
    </location>
</feature>
<feature type="repeat" description="ANK" evidence="8">
    <location>
        <begin position="573"/>
        <end position="605"/>
    </location>
</feature>
<evidence type="ECO:0000256" key="5">
    <source>
        <dbReference type="ARBA" id="ARBA00023028"/>
    </source>
</evidence>
<feature type="repeat" description="ANK" evidence="8">
    <location>
        <begin position="540"/>
        <end position="572"/>
    </location>
</feature>
<dbReference type="GO" id="GO:0006887">
    <property type="term" value="P:exocytosis"/>
    <property type="evidence" value="ECO:0007669"/>
    <property type="project" value="UniProtKB-KW"/>
</dbReference>
<dbReference type="PANTHER" id="PTHR24171">
    <property type="entry name" value="ANKYRIN REPEAT DOMAIN-CONTAINING PROTEIN 39-RELATED"/>
    <property type="match status" value="1"/>
</dbReference>
<keyword evidence="7" id="KW-1053">Target membrane</keyword>
<evidence type="ECO:0000256" key="3">
    <source>
        <dbReference type="ARBA" id="ARBA00022537"/>
    </source>
</evidence>
<feature type="repeat" description="ANK" evidence="8">
    <location>
        <begin position="474"/>
        <end position="506"/>
    </location>
</feature>
<accession>T1KBG4</accession>
<keyword evidence="5" id="KW-0800">Toxin</keyword>
<evidence type="ECO:0000256" key="2">
    <source>
        <dbReference type="ARBA" id="ARBA00022483"/>
    </source>
</evidence>
<dbReference type="SMART" id="SM00248">
    <property type="entry name" value="ANK"/>
    <property type="match status" value="14"/>
</dbReference>
<dbReference type="PROSITE" id="PS50297">
    <property type="entry name" value="ANK_REP_REGION"/>
    <property type="match status" value="11"/>
</dbReference>
<keyword evidence="5" id="KW-0528">Neurotoxin</keyword>
<keyword evidence="4" id="KW-0677">Repeat</keyword>
<dbReference type="InterPro" id="IPR002110">
    <property type="entry name" value="Ankyrin_rpt"/>
</dbReference>
<evidence type="ECO:0000256" key="4">
    <source>
        <dbReference type="ARBA" id="ARBA00022737"/>
    </source>
</evidence>
<dbReference type="Pfam" id="PF00023">
    <property type="entry name" value="Ank"/>
    <property type="match status" value="2"/>
</dbReference>
<dbReference type="HOGENOM" id="CLU_000134_7_1_1"/>
<dbReference type="STRING" id="32264.T1KBG4"/>
<dbReference type="InterPro" id="IPR036770">
    <property type="entry name" value="Ankyrin_rpt-contain_sf"/>
</dbReference>
<evidence type="ECO:0000256" key="8">
    <source>
        <dbReference type="PROSITE-ProRule" id="PRU00023"/>
    </source>
</evidence>
<dbReference type="eggNOG" id="KOG4177">
    <property type="taxonomic scope" value="Eukaryota"/>
</dbReference>
<evidence type="ECO:0000256" key="7">
    <source>
        <dbReference type="ARBA" id="ARBA00023298"/>
    </source>
</evidence>
<evidence type="ECO:0000313" key="11">
    <source>
        <dbReference type="EnsemblMetazoa" id="tetur08g04000.1"/>
    </source>
</evidence>
<sequence>MVTSDEINANITWMADRFMLFATRFLLGLLVNVSASESKDNLLTSAIHIVSLYYGSIYRYTKKSLLDVAIEEGQPEAVKCLVNLGESIDRVNLQGKSPLHLAASHGQLEIVEFLLSKGADASCLSLPTIGDDNENDGVDEKPVTYNQTPLHLAISNGNKSVVECFINHLNSNQSTIADESLDLELPSNLNIKDSQGLTPLCLAKKLNHESIERLLEETNDNNEVLINNRVNQVDQICIARNIKPETSPDIRPLTALKSNFTTEMKIDEEKSEQLDSSESLDSCKEKDSEQTVQPPSLPPAPEKLIQRRDPLTRLLNLHLIMKSDNEIRYEGKLSNSPSSPPVGYIAKRKVSFVTEYFEKIESRRESLYRTDSGRWSTPDTNSMSDKNGNIFSGACKSIQCEANKEQISEPLTIHEVANNGAVEIVALHIDQLTSVDMADTDGNTPLHHAARGGQVAVVRFLLSKGANLKCKNSEGRNALHVACFSGDEDVVRELILFGIDLEARDNEKNTALIIASSLGHLKIVQLLTSSGAQVNVKNSRKQTPLHKASFNGFADVVDHLIVKGAQTNVVDSEKDTPLHLAAHKGHIETVRILLDYGATSDVKNKLKRQPFHEAAYNGSTEVMNLLLSRKTNLNSKDKNGDTALNLAAAMGHSAVIELLLERGARINPKKDRTTSALHMAVINEHVDSLELLLERKANIAVKDKNNDTPLHFACSQGNTRLVQTLLNYQSPVNVKGSNGRTPLHLAVLNEQTKMISMLLEKGADKTIKDSDGKTALHYAKVRSYQEAIQELSG</sequence>
<keyword evidence="2" id="KW-0268">Exocytosis</keyword>
<dbReference type="Proteomes" id="UP000015104">
    <property type="component" value="Unassembled WGS sequence"/>
</dbReference>
<dbReference type="PRINTS" id="PR01415">
    <property type="entry name" value="ANKYRIN"/>
</dbReference>
<dbReference type="OMA" id="HMAVINE"/>
<dbReference type="KEGG" id="tut:107362725"/>
<feature type="repeat" description="ANK" evidence="8">
    <location>
        <begin position="94"/>
        <end position="126"/>
    </location>
</feature>
<dbReference type="GO" id="GO:0044231">
    <property type="term" value="C:host cell presynaptic membrane"/>
    <property type="evidence" value="ECO:0007669"/>
    <property type="project" value="UniProtKB-KW"/>
</dbReference>
<evidence type="ECO:0000256" key="6">
    <source>
        <dbReference type="ARBA" id="ARBA00023043"/>
    </source>
</evidence>
<dbReference type="Pfam" id="PF12796">
    <property type="entry name" value="Ank_2"/>
    <property type="match status" value="5"/>
</dbReference>
<keyword evidence="5" id="KW-0638">Presynaptic neurotoxin</keyword>
<feature type="repeat" description="ANK" evidence="8">
    <location>
        <begin position="606"/>
        <end position="638"/>
    </location>
</feature>
<comment type="subcellular location">
    <subcellularLocation>
        <location evidence="1">Target cell membrane</location>
    </subcellularLocation>
</comment>
<keyword evidence="12" id="KW-1185">Reference proteome</keyword>
<dbReference type="PANTHER" id="PTHR24171:SF9">
    <property type="entry name" value="ANKYRIN REPEAT DOMAIN-CONTAINING PROTEIN 39"/>
    <property type="match status" value="1"/>
</dbReference>
<dbReference type="AlphaFoldDB" id="T1KBG4"/>
<dbReference type="GO" id="GO:0044218">
    <property type="term" value="C:other organism cell membrane"/>
    <property type="evidence" value="ECO:0007669"/>
    <property type="project" value="UniProtKB-KW"/>
</dbReference>
<gene>
    <name evidence="11" type="primary">107362725</name>
</gene>
<evidence type="ECO:0000313" key="12">
    <source>
        <dbReference type="Proteomes" id="UP000015104"/>
    </source>
</evidence>
<dbReference type="SUPFAM" id="SSF48403">
    <property type="entry name" value="Ankyrin repeat"/>
    <property type="match status" value="2"/>
</dbReference>
<keyword evidence="3" id="KW-1052">Target cell membrane</keyword>
<feature type="repeat" description="ANK" evidence="8">
    <location>
        <begin position="639"/>
        <end position="671"/>
    </location>
</feature>
<reference evidence="12" key="1">
    <citation type="submission" date="2011-08" db="EMBL/GenBank/DDBJ databases">
        <authorList>
            <person name="Rombauts S."/>
        </authorList>
    </citation>
    <scope>NUCLEOTIDE SEQUENCE</scope>
    <source>
        <strain evidence="12">London</strain>
    </source>
</reference>
<feature type="region of interest" description="Disordered" evidence="9">
    <location>
        <begin position="264"/>
        <end position="308"/>
    </location>
</feature>
<evidence type="ECO:0000256" key="1">
    <source>
        <dbReference type="ARBA" id="ARBA00004175"/>
    </source>
</evidence>
<organism evidence="11 12">
    <name type="scientific">Tetranychus urticae</name>
    <name type="common">Two-spotted spider mite</name>
    <dbReference type="NCBI Taxonomy" id="32264"/>
    <lineage>
        <taxon>Eukaryota</taxon>
        <taxon>Metazoa</taxon>
        <taxon>Ecdysozoa</taxon>
        <taxon>Arthropoda</taxon>
        <taxon>Chelicerata</taxon>
        <taxon>Arachnida</taxon>
        <taxon>Acari</taxon>
        <taxon>Acariformes</taxon>
        <taxon>Trombidiformes</taxon>
        <taxon>Prostigmata</taxon>
        <taxon>Eleutherengona</taxon>
        <taxon>Raphignathae</taxon>
        <taxon>Tetranychoidea</taxon>
        <taxon>Tetranychidae</taxon>
        <taxon>Tetranychus</taxon>
    </lineage>
</organism>
<proteinExistence type="predicted"/>
<feature type="repeat" description="ANK" evidence="8">
    <location>
        <begin position="705"/>
        <end position="737"/>
    </location>
</feature>